<reference evidence="6" key="1">
    <citation type="submission" date="2017-09" db="EMBL/GenBank/DDBJ databases">
        <title>Depth-based differentiation of microbial function through sediment-hosted aquifers and enrichment of novel symbionts in the deep terrestrial subsurface.</title>
        <authorList>
            <person name="Probst A.J."/>
            <person name="Ladd B."/>
            <person name="Jarett J.K."/>
            <person name="Geller-Mcgrath D.E."/>
            <person name="Sieber C.M.K."/>
            <person name="Emerson J.B."/>
            <person name="Anantharaman K."/>
            <person name="Thomas B.C."/>
            <person name="Malmstrom R."/>
            <person name="Stieglmeier M."/>
            <person name="Klingl A."/>
            <person name="Woyke T."/>
            <person name="Ryan C.M."/>
            <person name="Banfield J.F."/>
        </authorList>
    </citation>
    <scope>NUCLEOTIDE SEQUENCE [LARGE SCALE GENOMIC DNA]</scope>
</reference>
<dbReference type="Proteomes" id="UP000230078">
    <property type="component" value="Unassembled WGS sequence"/>
</dbReference>
<keyword evidence="1" id="KW-0697">Rotamase</keyword>
<keyword evidence="3" id="KW-0812">Transmembrane</keyword>
<dbReference type="AlphaFoldDB" id="A0A2M7V5P8"/>
<proteinExistence type="predicted"/>
<keyword evidence="3" id="KW-1133">Transmembrane helix</keyword>
<keyword evidence="3" id="KW-0472">Membrane</keyword>
<evidence type="ECO:0000313" key="6">
    <source>
        <dbReference type="Proteomes" id="UP000230078"/>
    </source>
</evidence>
<sequence>MSNFFYMESMETPEEQPTGASLNESKKKNMVPQFLAGIFIVVVIAIVGVYMYTKSQVSTLSEAPFVLSVAQMLHVPIAKINGHAVAYTDFMMDFSSLKSFYLQQDTGAEPVTEKDISQQVLSRLLINTLMDEYAKKYNVIAEQSDIDAAKAELLSQFPDEETAAQEIQKTFGWSLDTFTSRVINPIVIEKKVADAFSTDESVDEKYKATQVKARHILFAIDDKQPAEEVRATAEKVLKRIQDGEDFATLAAEFGSDGTSETGGDLGWIDRGTTVPEFEDVLFSMTAGQLYDQIVETQFGLHIVKADDVRTVNDFAAFFQEQLKEADVKIYSDIANPFAEVVNKTPVADGDENVAPEGSDIAQ</sequence>
<dbReference type="InterPro" id="IPR027304">
    <property type="entry name" value="Trigger_fact/SurA_dom_sf"/>
</dbReference>
<evidence type="ECO:0000259" key="4">
    <source>
        <dbReference type="PROSITE" id="PS50198"/>
    </source>
</evidence>
<evidence type="ECO:0000256" key="1">
    <source>
        <dbReference type="PROSITE-ProRule" id="PRU00278"/>
    </source>
</evidence>
<feature type="domain" description="PpiC" evidence="4">
    <location>
        <begin position="208"/>
        <end position="307"/>
    </location>
</feature>
<dbReference type="InterPro" id="IPR000297">
    <property type="entry name" value="PPIase_PpiC"/>
</dbReference>
<dbReference type="EMBL" id="PFPI01000007">
    <property type="protein sequence ID" value="PIZ93938.1"/>
    <property type="molecule type" value="Genomic_DNA"/>
</dbReference>
<dbReference type="PANTHER" id="PTHR47245">
    <property type="entry name" value="PEPTIDYLPROLYL ISOMERASE"/>
    <property type="match status" value="1"/>
</dbReference>
<protein>
    <recommendedName>
        <fullName evidence="4">PpiC domain-containing protein</fullName>
    </recommendedName>
</protein>
<feature type="region of interest" description="Disordered" evidence="2">
    <location>
        <begin position="1"/>
        <end position="22"/>
    </location>
</feature>
<name>A0A2M7V5P8_9BACT</name>
<evidence type="ECO:0000256" key="3">
    <source>
        <dbReference type="SAM" id="Phobius"/>
    </source>
</evidence>
<dbReference type="PANTHER" id="PTHR47245:SF2">
    <property type="entry name" value="PEPTIDYL-PROLYL CIS-TRANS ISOMERASE HP_0175-RELATED"/>
    <property type="match status" value="1"/>
</dbReference>
<dbReference type="GO" id="GO:0003755">
    <property type="term" value="F:peptidyl-prolyl cis-trans isomerase activity"/>
    <property type="evidence" value="ECO:0007669"/>
    <property type="project" value="UniProtKB-KW"/>
</dbReference>
<dbReference type="Pfam" id="PF13616">
    <property type="entry name" value="Rotamase_3"/>
    <property type="match status" value="1"/>
</dbReference>
<dbReference type="Pfam" id="PF13624">
    <property type="entry name" value="SurA_N_3"/>
    <property type="match status" value="1"/>
</dbReference>
<dbReference type="SUPFAM" id="SSF54534">
    <property type="entry name" value="FKBP-like"/>
    <property type="match status" value="1"/>
</dbReference>
<dbReference type="Gene3D" id="3.10.50.40">
    <property type="match status" value="1"/>
</dbReference>
<organism evidence="5 6">
    <name type="scientific">Candidatus Magasanikbacteria bacterium CG_4_10_14_0_2_um_filter_41_31</name>
    <dbReference type="NCBI Taxonomy" id="1974639"/>
    <lineage>
        <taxon>Bacteria</taxon>
        <taxon>Candidatus Magasanikiibacteriota</taxon>
    </lineage>
</organism>
<keyword evidence="1" id="KW-0413">Isomerase</keyword>
<gene>
    <name evidence="5" type="ORF">COX83_00650</name>
</gene>
<dbReference type="PROSITE" id="PS50198">
    <property type="entry name" value="PPIC_PPIASE_2"/>
    <property type="match status" value="1"/>
</dbReference>
<comment type="caution">
    <text evidence="5">The sequence shown here is derived from an EMBL/GenBank/DDBJ whole genome shotgun (WGS) entry which is preliminary data.</text>
</comment>
<evidence type="ECO:0000313" key="5">
    <source>
        <dbReference type="EMBL" id="PIZ93938.1"/>
    </source>
</evidence>
<dbReference type="InterPro" id="IPR046357">
    <property type="entry name" value="PPIase_dom_sf"/>
</dbReference>
<dbReference type="InterPro" id="IPR050245">
    <property type="entry name" value="PrsA_foldase"/>
</dbReference>
<dbReference type="SUPFAM" id="SSF109998">
    <property type="entry name" value="Triger factor/SurA peptide-binding domain-like"/>
    <property type="match status" value="1"/>
</dbReference>
<dbReference type="Gene3D" id="1.10.4030.10">
    <property type="entry name" value="Porin chaperone SurA, peptide-binding domain"/>
    <property type="match status" value="1"/>
</dbReference>
<evidence type="ECO:0000256" key="2">
    <source>
        <dbReference type="SAM" id="MobiDB-lite"/>
    </source>
</evidence>
<accession>A0A2M7V5P8</accession>
<feature type="transmembrane region" description="Helical" evidence="3">
    <location>
        <begin position="34"/>
        <end position="52"/>
    </location>
</feature>